<dbReference type="FunFam" id="1.10.510.10:FF:000522">
    <property type="entry name" value="L-type lectin-domain containing receptor kinase IX.1"/>
    <property type="match status" value="1"/>
</dbReference>
<dbReference type="PROSITE" id="PS00307">
    <property type="entry name" value="LECTIN_LEGUME_BETA"/>
    <property type="match status" value="1"/>
</dbReference>
<evidence type="ECO:0000313" key="20">
    <source>
        <dbReference type="EMBL" id="WVZ62974.1"/>
    </source>
</evidence>
<evidence type="ECO:0000256" key="7">
    <source>
        <dbReference type="ARBA" id="ARBA00022679"/>
    </source>
</evidence>
<dbReference type="CDD" id="cd06899">
    <property type="entry name" value="lectin_legume_LecRK_Arcelin_ConA"/>
    <property type="match status" value="1"/>
</dbReference>
<dbReference type="EMBL" id="CP144747">
    <property type="protein sequence ID" value="WVZ62974.1"/>
    <property type="molecule type" value="Genomic_DNA"/>
</dbReference>
<dbReference type="Gene3D" id="3.30.200.20">
    <property type="entry name" value="Phosphorylase Kinase, domain 1"/>
    <property type="match status" value="1"/>
</dbReference>
<feature type="transmembrane region" description="Helical" evidence="18">
    <location>
        <begin position="316"/>
        <end position="339"/>
    </location>
</feature>
<reference evidence="20 21" key="1">
    <citation type="submission" date="2024-02" db="EMBL/GenBank/DDBJ databases">
        <title>High-quality chromosome-scale genome assembly of Pensacola bahiagrass (Paspalum notatum Flugge var. saurae).</title>
        <authorList>
            <person name="Vega J.M."/>
            <person name="Podio M."/>
            <person name="Orjuela J."/>
            <person name="Siena L.A."/>
            <person name="Pessino S.C."/>
            <person name="Combes M.C."/>
            <person name="Mariac C."/>
            <person name="Albertini E."/>
            <person name="Pupilli F."/>
            <person name="Ortiz J.P.A."/>
            <person name="Leblanc O."/>
        </authorList>
    </citation>
    <scope>NUCLEOTIDE SEQUENCE [LARGE SCALE GENOMIC DNA]</scope>
    <source>
        <strain evidence="20">R1</strain>
        <tissue evidence="20">Leaf</tissue>
    </source>
</reference>
<dbReference type="InterPro" id="IPR013320">
    <property type="entry name" value="ConA-like_dom_sf"/>
</dbReference>
<evidence type="ECO:0000256" key="3">
    <source>
        <dbReference type="ARBA" id="ARBA00010217"/>
    </source>
</evidence>
<keyword evidence="10" id="KW-0430">Lectin</keyword>
<dbReference type="Pfam" id="PF00069">
    <property type="entry name" value="Pkinase"/>
    <property type="match status" value="1"/>
</dbReference>
<evidence type="ECO:0000256" key="1">
    <source>
        <dbReference type="ARBA" id="ARBA00004251"/>
    </source>
</evidence>
<comment type="similarity">
    <text evidence="3">In the C-terminal section; belongs to the protein kinase superfamily. Ser/Thr protein kinase family.</text>
</comment>
<evidence type="ECO:0000256" key="4">
    <source>
        <dbReference type="ARBA" id="ARBA00012513"/>
    </source>
</evidence>
<dbReference type="CDD" id="cd14066">
    <property type="entry name" value="STKc_IRAK"/>
    <property type="match status" value="1"/>
</dbReference>
<accession>A0AAQ3SYP6</accession>
<evidence type="ECO:0000256" key="2">
    <source>
        <dbReference type="ARBA" id="ARBA00008536"/>
    </source>
</evidence>
<keyword evidence="7" id="KW-0808">Transferase</keyword>
<evidence type="ECO:0000313" key="21">
    <source>
        <dbReference type="Proteomes" id="UP001341281"/>
    </source>
</evidence>
<evidence type="ECO:0000256" key="17">
    <source>
        <dbReference type="PROSITE-ProRule" id="PRU10141"/>
    </source>
</evidence>
<dbReference type="GO" id="GO:0005886">
    <property type="term" value="C:plasma membrane"/>
    <property type="evidence" value="ECO:0007669"/>
    <property type="project" value="UniProtKB-SubCell"/>
</dbReference>
<dbReference type="GO" id="GO:0004674">
    <property type="term" value="F:protein serine/threonine kinase activity"/>
    <property type="evidence" value="ECO:0007669"/>
    <property type="project" value="UniProtKB-KW"/>
</dbReference>
<keyword evidence="13 17" id="KW-0067">ATP-binding</keyword>
<dbReference type="InterPro" id="IPR000719">
    <property type="entry name" value="Prot_kinase_dom"/>
</dbReference>
<dbReference type="EC" id="2.7.11.1" evidence="4"/>
<dbReference type="PROSITE" id="PS50011">
    <property type="entry name" value="PROTEIN_KINASE_DOM"/>
    <property type="match status" value="1"/>
</dbReference>
<evidence type="ECO:0000256" key="5">
    <source>
        <dbReference type="ARBA" id="ARBA00022475"/>
    </source>
</evidence>
<keyword evidence="12" id="KW-0418">Kinase</keyword>
<dbReference type="FunFam" id="3.30.200.20:FF:000168">
    <property type="entry name" value="L-type lectin-domain containing receptor kinase IX.1"/>
    <property type="match status" value="1"/>
</dbReference>
<sequence>MQQKPNCQGAMGATIIRTRSLVLLCTCVFFVLSVHVRRASSSLSFRLNFSDPGSGPFCGVEVNCVNVNTSGGLLELTRKDAAKGIIDSIGRATYAQPVQLWEEAAVAGGTKLLASFTTSFTFRITPDPSQRNTGDGMAFFLTPYASAAMIPPYSGGGGLGLGIGINNWTGDSLFRFVAVEFDTWFNGPPADFSSNHMGIDNSSIVSIAYTNTSSPTGNLTSDLDMYATINYHNHSKLLTADLQINGSWYHVNTTIDLSSVLPEEVAVGFSAATGLSAELHRVLTWSFNSTLAAKVASPPTTTTTTDTGDELQKIRLLLGVLVPLLFLSLCAAAGGYLLVRQRRRSTPQAHEAGDSSEEELERAAELERGVAAGGPRRYTYRQLAAATNNFAEEKKLGRGGFGSVYLGHLLTVVGGNQQDRPVAIKVFSSESSTQGRKEFEAEVRIISRLKHRHLVQLLGWCDSRSGLMLVYELVAQGSLDRHLYSRRGDDDMVDRPLLTWPQRYQIIIGLGSALRYLHEDWEQCVVHGDIKPSNIMLDESLAAKLGDFGLARLVDHGAGWQTTKAVCGTAGYIDPEFVNKRRPSTCSDVYSFGIVLLELVSGRPPVWWDGDQDVMLLKWVWSLYGRNAILDAADERLRGDEVYEQCMERALVVGLWCAHPDQSERPSIGHAMHVLHSDDKRLLPELPMQLYKTAAPEYGALSVESSSNSCVRLSGPRQHCHL</sequence>
<keyword evidence="9" id="KW-0732">Signal</keyword>
<evidence type="ECO:0000256" key="14">
    <source>
        <dbReference type="ARBA" id="ARBA00022989"/>
    </source>
</evidence>
<keyword evidence="11 17" id="KW-0547">Nucleotide-binding</keyword>
<dbReference type="GO" id="GO:0005524">
    <property type="term" value="F:ATP binding"/>
    <property type="evidence" value="ECO:0007669"/>
    <property type="project" value="UniProtKB-UniRule"/>
</dbReference>
<dbReference type="SUPFAM" id="SSF56112">
    <property type="entry name" value="Protein kinase-like (PK-like)"/>
    <property type="match status" value="1"/>
</dbReference>
<dbReference type="PROSITE" id="PS00108">
    <property type="entry name" value="PROTEIN_KINASE_ST"/>
    <property type="match status" value="1"/>
</dbReference>
<dbReference type="InterPro" id="IPR017441">
    <property type="entry name" value="Protein_kinase_ATP_BS"/>
</dbReference>
<evidence type="ECO:0000256" key="11">
    <source>
        <dbReference type="ARBA" id="ARBA00022741"/>
    </source>
</evidence>
<dbReference type="Proteomes" id="UP001341281">
    <property type="component" value="Chromosome 03"/>
</dbReference>
<evidence type="ECO:0000256" key="10">
    <source>
        <dbReference type="ARBA" id="ARBA00022734"/>
    </source>
</evidence>
<organism evidence="20 21">
    <name type="scientific">Paspalum notatum var. saurae</name>
    <dbReference type="NCBI Taxonomy" id="547442"/>
    <lineage>
        <taxon>Eukaryota</taxon>
        <taxon>Viridiplantae</taxon>
        <taxon>Streptophyta</taxon>
        <taxon>Embryophyta</taxon>
        <taxon>Tracheophyta</taxon>
        <taxon>Spermatophyta</taxon>
        <taxon>Magnoliopsida</taxon>
        <taxon>Liliopsida</taxon>
        <taxon>Poales</taxon>
        <taxon>Poaceae</taxon>
        <taxon>PACMAD clade</taxon>
        <taxon>Panicoideae</taxon>
        <taxon>Andropogonodae</taxon>
        <taxon>Paspaleae</taxon>
        <taxon>Paspalinae</taxon>
        <taxon>Paspalum</taxon>
    </lineage>
</organism>
<evidence type="ECO:0000256" key="15">
    <source>
        <dbReference type="ARBA" id="ARBA00023136"/>
    </source>
</evidence>
<keyword evidence="8 18" id="KW-0812">Transmembrane</keyword>
<keyword evidence="16" id="KW-0325">Glycoprotein</keyword>
<evidence type="ECO:0000256" key="6">
    <source>
        <dbReference type="ARBA" id="ARBA00022527"/>
    </source>
</evidence>
<keyword evidence="6" id="KW-0723">Serine/threonine-protein kinase</keyword>
<name>A0AAQ3SYP6_PASNO</name>
<dbReference type="Gene3D" id="2.60.120.200">
    <property type="match status" value="1"/>
</dbReference>
<proteinExistence type="inferred from homology"/>
<dbReference type="PROSITE" id="PS00107">
    <property type="entry name" value="PROTEIN_KINASE_ATP"/>
    <property type="match status" value="1"/>
</dbReference>
<dbReference type="AlphaFoldDB" id="A0AAQ3SYP6"/>
<evidence type="ECO:0000259" key="19">
    <source>
        <dbReference type="PROSITE" id="PS50011"/>
    </source>
</evidence>
<comment type="subcellular location">
    <subcellularLocation>
        <location evidence="1">Cell membrane</location>
        <topology evidence="1">Single-pass type I membrane protein</topology>
    </subcellularLocation>
</comment>
<evidence type="ECO:0000256" key="12">
    <source>
        <dbReference type="ARBA" id="ARBA00022777"/>
    </source>
</evidence>
<dbReference type="GO" id="GO:0030246">
    <property type="term" value="F:carbohydrate binding"/>
    <property type="evidence" value="ECO:0007669"/>
    <property type="project" value="UniProtKB-KW"/>
</dbReference>
<dbReference type="InterPro" id="IPR019825">
    <property type="entry name" value="Lectin_legB_Mn/Ca_BS"/>
</dbReference>
<gene>
    <name evidence="20" type="ORF">U9M48_012660</name>
</gene>
<evidence type="ECO:0000256" key="16">
    <source>
        <dbReference type="ARBA" id="ARBA00023180"/>
    </source>
</evidence>
<dbReference type="InterPro" id="IPR011009">
    <property type="entry name" value="Kinase-like_dom_sf"/>
</dbReference>
<evidence type="ECO:0000256" key="8">
    <source>
        <dbReference type="ARBA" id="ARBA00022692"/>
    </source>
</evidence>
<keyword evidence="21" id="KW-1185">Reference proteome</keyword>
<keyword evidence="15 18" id="KW-0472">Membrane</keyword>
<dbReference type="InterPro" id="IPR050528">
    <property type="entry name" value="L-type_Lectin-RKs"/>
</dbReference>
<keyword evidence="5" id="KW-1003">Cell membrane</keyword>
<comment type="similarity">
    <text evidence="2">In the N-terminal section; belongs to the leguminous lectin family.</text>
</comment>
<dbReference type="PANTHER" id="PTHR27007">
    <property type="match status" value="1"/>
</dbReference>
<dbReference type="SMART" id="SM00220">
    <property type="entry name" value="S_TKc"/>
    <property type="match status" value="1"/>
</dbReference>
<feature type="domain" description="Protein kinase" evidence="19">
    <location>
        <begin position="390"/>
        <end position="676"/>
    </location>
</feature>
<protein>
    <recommendedName>
        <fullName evidence="4">non-specific serine/threonine protein kinase</fullName>
        <ecNumber evidence="4">2.7.11.1</ecNumber>
    </recommendedName>
</protein>
<keyword evidence="14 18" id="KW-1133">Transmembrane helix</keyword>
<dbReference type="InterPro" id="IPR008271">
    <property type="entry name" value="Ser/Thr_kinase_AS"/>
</dbReference>
<dbReference type="SUPFAM" id="SSF49899">
    <property type="entry name" value="Concanavalin A-like lectins/glucanases"/>
    <property type="match status" value="1"/>
</dbReference>
<evidence type="ECO:0000256" key="18">
    <source>
        <dbReference type="SAM" id="Phobius"/>
    </source>
</evidence>
<dbReference type="InterPro" id="IPR001220">
    <property type="entry name" value="Legume_lectin_dom"/>
</dbReference>
<feature type="binding site" evidence="17">
    <location>
        <position position="425"/>
    </location>
    <ligand>
        <name>ATP</name>
        <dbReference type="ChEBI" id="CHEBI:30616"/>
    </ligand>
</feature>
<dbReference type="Pfam" id="PF00139">
    <property type="entry name" value="Lectin_legB"/>
    <property type="match status" value="1"/>
</dbReference>
<dbReference type="Gene3D" id="1.10.510.10">
    <property type="entry name" value="Transferase(Phosphotransferase) domain 1"/>
    <property type="match status" value="1"/>
</dbReference>
<evidence type="ECO:0000256" key="9">
    <source>
        <dbReference type="ARBA" id="ARBA00022729"/>
    </source>
</evidence>
<evidence type="ECO:0000256" key="13">
    <source>
        <dbReference type="ARBA" id="ARBA00022840"/>
    </source>
</evidence>